<dbReference type="Gene3D" id="3.40.50.300">
    <property type="entry name" value="P-loop containing nucleotide triphosphate hydrolases"/>
    <property type="match status" value="1"/>
</dbReference>
<dbReference type="InterPro" id="IPR018078">
    <property type="entry name" value="DNA-binding_RecF_CS"/>
</dbReference>
<dbReference type="STRING" id="699218.HMPREF0889_1393"/>
<evidence type="ECO:0000256" key="8">
    <source>
        <dbReference type="ARBA" id="ARBA00022840"/>
    </source>
</evidence>
<evidence type="ECO:0000256" key="12">
    <source>
        <dbReference type="HAMAP-Rule" id="MF_00365"/>
    </source>
</evidence>
<dbReference type="RefSeq" id="WP_009369606.1">
    <property type="nucleotide sequence ID" value="NZ_ADGP01000013.1"/>
</dbReference>
<evidence type="ECO:0000256" key="1">
    <source>
        <dbReference type="ARBA" id="ARBA00004496"/>
    </source>
</evidence>
<evidence type="ECO:0000313" key="15">
    <source>
        <dbReference type="EMBL" id="EFD94409.1"/>
    </source>
</evidence>
<feature type="binding site" evidence="12">
    <location>
        <begin position="30"/>
        <end position="37"/>
    </location>
    <ligand>
        <name>ATP</name>
        <dbReference type="ChEBI" id="CHEBI:30616"/>
    </ligand>
</feature>
<dbReference type="Pfam" id="PF02463">
    <property type="entry name" value="SMC_N"/>
    <property type="match status" value="1"/>
</dbReference>
<dbReference type="InterPro" id="IPR027417">
    <property type="entry name" value="P-loop_NTPase"/>
</dbReference>
<dbReference type="PANTHER" id="PTHR32182">
    <property type="entry name" value="DNA REPLICATION AND REPAIR PROTEIN RECF"/>
    <property type="match status" value="1"/>
</dbReference>
<evidence type="ECO:0000259" key="14">
    <source>
        <dbReference type="Pfam" id="PF02463"/>
    </source>
</evidence>
<dbReference type="SUPFAM" id="SSF52540">
    <property type="entry name" value="P-loop containing nucleoside triphosphate hydrolases"/>
    <property type="match status" value="1"/>
</dbReference>
<organism evidence="15 16">
    <name type="scientific">Megasphaera lornae</name>
    <dbReference type="NCBI Taxonomy" id="1000568"/>
    <lineage>
        <taxon>Bacteria</taxon>
        <taxon>Bacillati</taxon>
        <taxon>Bacillota</taxon>
        <taxon>Negativicutes</taxon>
        <taxon>Veillonellales</taxon>
        <taxon>Veillonellaceae</taxon>
        <taxon>Megasphaera</taxon>
    </lineage>
</organism>
<evidence type="ECO:0000256" key="5">
    <source>
        <dbReference type="ARBA" id="ARBA00022705"/>
    </source>
</evidence>
<reference evidence="16" key="1">
    <citation type="submission" date="2009-12" db="EMBL/GenBank/DDBJ databases">
        <title>Sequence of Clostridiales genomosp. BVAB3 str. UPII9-5.</title>
        <authorList>
            <person name="Madupu R."/>
            <person name="Durkin A.S."/>
            <person name="Torralba M."/>
            <person name="Methe B."/>
            <person name="Sutton G.G."/>
            <person name="Strausberg R.L."/>
            <person name="Nelson K.E."/>
        </authorList>
    </citation>
    <scope>NUCLEOTIDE SEQUENCE [LARGE SCALE GENOMIC DNA]</scope>
    <source>
        <strain evidence="16">28L</strain>
    </source>
</reference>
<keyword evidence="6 12" id="KW-0547">Nucleotide-binding</keyword>
<keyword evidence="4 12" id="KW-0963">Cytoplasm</keyword>
<keyword evidence="11 12" id="KW-0742">SOS response</keyword>
<dbReference type="GO" id="GO:0005524">
    <property type="term" value="F:ATP binding"/>
    <property type="evidence" value="ECO:0007669"/>
    <property type="project" value="UniProtKB-UniRule"/>
</dbReference>
<keyword evidence="10 12" id="KW-0234">DNA repair</keyword>
<evidence type="ECO:0000256" key="11">
    <source>
        <dbReference type="ARBA" id="ARBA00023236"/>
    </source>
</evidence>
<evidence type="ECO:0000256" key="10">
    <source>
        <dbReference type="ARBA" id="ARBA00023204"/>
    </source>
</evidence>
<comment type="subcellular location">
    <subcellularLocation>
        <location evidence="1 12 13">Cytoplasm</location>
    </subcellularLocation>
</comment>
<dbReference type="PROSITE" id="PS00618">
    <property type="entry name" value="RECF_2"/>
    <property type="match status" value="1"/>
</dbReference>
<evidence type="ECO:0000256" key="4">
    <source>
        <dbReference type="ARBA" id="ARBA00022490"/>
    </source>
</evidence>
<keyword evidence="9 12" id="KW-0238">DNA-binding</keyword>
<dbReference type="HAMAP" id="MF_00365">
    <property type="entry name" value="RecF"/>
    <property type="match status" value="1"/>
</dbReference>
<feature type="domain" description="RecF/RecN/SMC N-terminal" evidence="14">
    <location>
        <begin position="3"/>
        <end position="347"/>
    </location>
</feature>
<evidence type="ECO:0000313" key="16">
    <source>
        <dbReference type="Proteomes" id="UP000003242"/>
    </source>
</evidence>
<dbReference type="OrthoDB" id="9803889at2"/>
<dbReference type="InterPro" id="IPR001238">
    <property type="entry name" value="DNA-binding_RecF"/>
</dbReference>
<dbReference type="GO" id="GO:0006302">
    <property type="term" value="P:double-strand break repair"/>
    <property type="evidence" value="ECO:0007669"/>
    <property type="project" value="TreeGrafter"/>
</dbReference>
<accession>D3LTU3</accession>
<evidence type="ECO:0000256" key="13">
    <source>
        <dbReference type="RuleBase" id="RU000578"/>
    </source>
</evidence>
<gene>
    <name evidence="12 15" type="primary">recF</name>
    <name evidence="15" type="ORF">HMPREF0889_1393</name>
</gene>
<keyword evidence="5 12" id="KW-0235">DNA replication</keyword>
<dbReference type="PROSITE" id="PS00617">
    <property type="entry name" value="RECF_1"/>
    <property type="match status" value="1"/>
</dbReference>
<keyword evidence="8 12" id="KW-0067">ATP-binding</keyword>
<dbReference type="EMBL" id="ADGP01000013">
    <property type="protein sequence ID" value="EFD94409.1"/>
    <property type="molecule type" value="Genomic_DNA"/>
</dbReference>
<dbReference type="Proteomes" id="UP000003242">
    <property type="component" value="Unassembled WGS sequence"/>
</dbReference>
<dbReference type="PANTHER" id="PTHR32182:SF0">
    <property type="entry name" value="DNA REPLICATION AND REPAIR PROTEIN RECF"/>
    <property type="match status" value="1"/>
</dbReference>
<keyword evidence="7 12" id="KW-0227">DNA damage</keyword>
<dbReference type="InterPro" id="IPR003395">
    <property type="entry name" value="RecF/RecN/SMC_N"/>
</dbReference>
<proteinExistence type="inferred from homology"/>
<evidence type="ECO:0000256" key="2">
    <source>
        <dbReference type="ARBA" id="ARBA00008016"/>
    </source>
</evidence>
<comment type="function">
    <text evidence="12 13">The RecF protein is involved in DNA metabolism; it is required for DNA replication and normal SOS inducibility. RecF binds preferentially to single-stranded, linear DNA. It also seems to bind ATP.</text>
</comment>
<dbReference type="InterPro" id="IPR042174">
    <property type="entry name" value="RecF_2"/>
</dbReference>
<dbReference type="GO" id="GO:0009432">
    <property type="term" value="P:SOS response"/>
    <property type="evidence" value="ECO:0007669"/>
    <property type="project" value="UniProtKB-UniRule"/>
</dbReference>
<evidence type="ECO:0000256" key="6">
    <source>
        <dbReference type="ARBA" id="ARBA00022741"/>
    </source>
</evidence>
<dbReference type="GO" id="GO:0005737">
    <property type="term" value="C:cytoplasm"/>
    <property type="evidence" value="ECO:0007669"/>
    <property type="project" value="UniProtKB-SubCell"/>
</dbReference>
<dbReference type="GO" id="GO:0006260">
    <property type="term" value="P:DNA replication"/>
    <property type="evidence" value="ECO:0007669"/>
    <property type="project" value="UniProtKB-UniRule"/>
</dbReference>
<evidence type="ECO:0000256" key="9">
    <source>
        <dbReference type="ARBA" id="ARBA00023125"/>
    </source>
</evidence>
<dbReference type="Gene3D" id="1.20.1050.90">
    <property type="entry name" value="RecF/RecN/SMC, N-terminal domain"/>
    <property type="match status" value="1"/>
</dbReference>
<dbReference type="eggNOG" id="COG1195">
    <property type="taxonomic scope" value="Bacteria"/>
</dbReference>
<dbReference type="GO" id="GO:0003697">
    <property type="term" value="F:single-stranded DNA binding"/>
    <property type="evidence" value="ECO:0007669"/>
    <property type="project" value="UniProtKB-UniRule"/>
</dbReference>
<comment type="similarity">
    <text evidence="2 12 13">Belongs to the RecF family.</text>
</comment>
<evidence type="ECO:0000256" key="7">
    <source>
        <dbReference type="ARBA" id="ARBA00022763"/>
    </source>
</evidence>
<name>D3LTU3_9FIRM</name>
<dbReference type="AlphaFoldDB" id="D3LTU3"/>
<comment type="caution">
    <text evidence="15">The sequence shown here is derived from an EMBL/GenBank/DDBJ whole genome shotgun (WGS) entry which is preliminary data.</text>
</comment>
<dbReference type="GO" id="GO:0000731">
    <property type="term" value="P:DNA synthesis involved in DNA repair"/>
    <property type="evidence" value="ECO:0007669"/>
    <property type="project" value="TreeGrafter"/>
</dbReference>
<protein>
    <recommendedName>
        <fullName evidence="3 12">DNA replication and repair protein RecF</fullName>
    </recommendedName>
</protein>
<dbReference type="NCBIfam" id="TIGR00611">
    <property type="entry name" value="recf"/>
    <property type="match status" value="1"/>
</dbReference>
<evidence type="ECO:0000256" key="3">
    <source>
        <dbReference type="ARBA" id="ARBA00020170"/>
    </source>
</evidence>
<sequence>MKITGVRLFNFRNYKNMELNFHNMIHIFYGNNGQGKTNLLESLYIAGIGKTYRGIADRELIRWEQEEGSIIVRFLRNHVEQQVKIILSRVSSKQLWINETKTIGREFFGSIPEILFSPDDLQLIKGAPSLRRKFMDMELSQVNRMYYRCLLQYNHILAQRNALLKEVRYDKNISFAEWDTQLAVLAADMVKKRLEMLKKINVLADKIHKELTQGKESLHVYYKQPYNQDRHTVILQASQYARLLQENIAADSYKNATSIGPHRDDFTFCIEGKEAKKYASQGQQRTAILSLKLAELEFVYSEIGEYPILLLDDVMSELDLLRRKQLLQFVHQRIQTFITTTDPLLFSMLQEGCQWKIEDGKVIQYES</sequence>